<feature type="domain" description="Disease resistance protein winged helix" evidence="9">
    <location>
        <begin position="431"/>
        <end position="499"/>
    </location>
</feature>
<evidence type="ECO:0000256" key="4">
    <source>
        <dbReference type="ARBA" id="ARBA00022741"/>
    </source>
</evidence>
<dbReference type="InterPro" id="IPR041118">
    <property type="entry name" value="Rx_N"/>
</dbReference>
<accession>A0A9R1WP65</accession>
<keyword evidence="12" id="KW-1185">Reference proteome</keyword>
<proteinExistence type="inferred from homology"/>
<comment type="similarity">
    <text evidence="1">Belongs to the disease resistance NB-LRR family.</text>
</comment>
<evidence type="ECO:0000313" key="12">
    <source>
        <dbReference type="Proteomes" id="UP000235145"/>
    </source>
</evidence>
<dbReference type="InterPro" id="IPR032675">
    <property type="entry name" value="LRR_dom_sf"/>
</dbReference>
<evidence type="ECO:0000256" key="5">
    <source>
        <dbReference type="ARBA" id="ARBA00022821"/>
    </source>
</evidence>
<dbReference type="Pfam" id="PF23559">
    <property type="entry name" value="WHD_DRP"/>
    <property type="match status" value="1"/>
</dbReference>
<keyword evidence="5" id="KW-0611">Plant defense</keyword>
<comment type="caution">
    <text evidence="11">The sequence shown here is derived from an EMBL/GenBank/DDBJ whole genome shotgun (WGS) entry which is preliminary data.</text>
</comment>
<dbReference type="Gene3D" id="3.40.50.300">
    <property type="entry name" value="P-loop containing nucleotide triphosphate hydrolases"/>
    <property type="match status" value="1"/>
</dbReference>
<dbReference type="FunFam" id="3.40.50.300:FF:001091">
    <property type="entry name" value="Probable disease resistance protein At1g61300"/>
    <property type="match status" value="1"/>
</dbReference>
<dbReference type="PANTHER" id="PTHR36766">
    <property type="entry name" value="PLANT BROAD-SPECTRUM MILDEW RESISTANCE PROTEIN RPW8"/>
    <property type="match status" value="1"/>
</dbReference>
<dbReference type="AlphaFoldDB" id="A0A9R1WP65"/>
<dbReference type="Gene3D" id="1.20.5.4130">
    <property type="match status" value="1"/>
</dbReference>
<evidence type="ECO:0000313" key="11">
    <source>
        <dbReference type="EMBL" id="KAJ0226320.1"/>
    </source>
</evidence>
<dbReference type="Gramene" id="rna-gnl|WGS:NBSK|LSAT_1X90240_mrna">
    <property type="protein sequence ID" value="cds-PLY75009.1"/>
    <property type="gene ID" value="gene-LSAT_1X90240"/>
</dbReference>
<dbReference type="Pfam" id="PF00931">
    <property type="entry name" value="NB-ARC"/>
    <property type="match status" value="1"/>
</dbReference>
<evidence type="ECO:0000259" key="7">
    <source>
        <dbReference type="Pfam" id="PF00931"/>
    </source>
</evidence>
<dbReference type="InterPro" id="IPR002182">
    <property type="entry name" value="NB-ARC"/>
</dbReference>
<dbReference type="SUPFAM" id="SSF52058">
    <property type="entry name" value="L domain-like"/>
    <property type="match status" value="1"/>
</dbReference>
<evidence type="ECO:0000256" key="3">
    <source>
        <dbReference type="ARBA" id="ARBA00022737"/>
    </source>
</evidence>
<organism evidence="11 12">
    <name type="scientific">Lactuca sativa</name>
    <name type="common">Garden lettuce</name>
    <dbReference type="NCBI Taxonomy" id="4236"/>
    <lineage>
        <taxon>Eukaryota</taxon>
        <taxon>Viridiplantae</taxon>
        <taxon>Streptophyta</taxon>
        <taxon>Embryophyta</taxon>
        <taxon>Tracheophyta</taxon>
        <taxon>Spermatophyta</taxon>
        <taxon>Magnoliopsida</taxon>
        <taxon>eudicotyledons</taxon>
        <taxon>Gunneridae</taxon>
        <taxon>Pentapetalae</taxon>
        <taxon>asterids</taxon>
        <taxon>campanulids</taxon>
        <taxon>Asterales</taxon>
        <taxon>Asteraceae</taxon>
        <taxon>Cichorioideae</taxon>
        <taxon>Cichorieae</taxon>
        <taxon>Lactucinae</taxon>
        <taxon>Lactuca</taxon>
    </lineage>
</organism>
<dbReference type="InterPro" id="IPR056789">
    <property type="entry name" value="LRR_R13L1-DRL21"/>
</dbReference>
<dbReference type="GO" id="GO:0043531">
    <property type="term" value="F:ADP binding"/>
    <property type="evidence" value="ECO:0007669"/>
    <property type="project" value="InterPro"/>
</dbReference>
<dbReference type="InterPro" id="IPR036388">
    <property type="entry name" value="WH-like_DNA-bd_sf"/>
</dbReference>
<dbReference type="Gene3D" id="1.10.10.10">
    <property type="entry name" value="Winged helix-like DNA-binding domain superfamily/Winged helix DNA-binding domain"/>
    <property type="match status" value="1"/>
</dbReference>
<evidence type="ECO:0000256" key="6">
    <source>
        <dbReference type="ARBA" id="ARBA00022840"/>
    </source>
</evidence>
<feature type="domain" description="NB-ARC" evidence="7">
    <location>
        <begin position="179"/>
        <end position="345"/>
    </location>
</feature>
<name>A0A9R1WP65_LACSA</name>
<sequence>MAEIVVSAVITVLCEKLLSGDLMKLAQSEGIDSKLKKWKQTLPIIQAVLTDAGHKQIKERAVQLWLNDLQDLAYDIDDVLDDLATEVGLRKLNQDFRDSTNTNKVLKFFANCYTNFGPRNFMYGREMSSKLDEITTRLLDLVDVKIGLGLDVNSNLERSNEKRLEQTSLVDESKIIGREGDKEVLMGKLLENNENVKIVSIVGMGGIGKTTLAKVLYNEEKVIEHFELMAWVCVSEEFNVFNICKAIFDGVGGENKSFSTLNDLHVALKKEINKKRFLVVLDDVWNEDHSKWELLQIPLQGGHGSKIMITARNTRVASVMDSDERYDLGLLSNDDALSLLAQHALGEKNFDKHTSLRLHGEGIVRKCGRLPLALKSLGRVLKTSRNGDEWGKLLNSEIWDIHDGSEILPALRLSYYHLPSHLKLLFAYCSLFPKDYVFRKNELVLLWMGEGFLSGSKGNMSKESLGHQYFEELKSRSFFQHSTNDKLGYAMHDLVNDLATSVAGEFFFRLDDNMDVSEMNETFEKFRHFSFIGSGGRSYRKLNELQRARCLRTFLLLSFGEQSYPSDNVIDKLLSELSFLRVLSLSKYVITKIPQSIGSLKHLRYLNFSHTPITCLPEEVGDLYNLQSLILHGCHHLSDLKKSFVKLINLRHLDIIDTPKLKNMPLGIGGLTSLQTLTKVIIEGDKNGFKISELKDLSDLEGEISLTSLEKVINPVEAKDANLHQKNGLDDLRMEWSDVFDDSRNEMIEYQVLEGLRPHYKLRELGIVFYMGSMFPSWVSDPAFDGLTELTLHGCRSKHLPTLGQLPSLEKLFVKGMNEVKTVGFELLAPDDSFLGIAFPSLEVLEFEDMKGWERWTSSCHDDDETAARSFPCLREISIKDCLKLAEVSIGLIPSLQVLHMKKGSKTVLKLVVGSSPKLEVYNCKNLASLLGDKEVNLGISMECLKEVKFDSSNTPESFNCPNSVESLEIRDCDSLTSLTFSMGHSDKGFGFDPLCCLTSLTFIRCKNLKSFCHEHLQSLPSLTNLHVFDCPSMDYSFPCGLWPPNLRKLMIGGLKKPMSEWGQQNFPSSLVNLGISGINNRGEVSFAVEENVMNTTTTSLPFILPQSLVSLSSFELYIPDSFSDAVEQLPYLENLIVWDCPYFDYEGDLASRKPHLKIRVFGH</sequence>
<keyword evidence="3" id="KW-0677">Repeat</keyword>
<reference evidence="11 12" key="1">
    <citation type="journal article" date="2017" name="Nat. Commun.">
        <title>Genome assembly with in vitro proximity ligation data and whole-genome triplication in lettuce.</title>
        <authorList>
            <person name="Reyes-Chin-Wo S."/>
            <person name="Wang Z."/>
            <person name="Yang X."/>
            <person name="Kozik A."/>
            <person name="Arikit S."/>
            <person name="Song C."/>
            <person name="Xia L."/>
            <person name="Froenicke L."/>
            <person name="Lavelle D.O."/>
            <person name="Truco M.J."/>
            <person name="Xia R."/>
            <person name="Zhu S."/>
            <person name="Xu C."/>
            <person name="Xu H."/>
            <person name="Xu X."/>
            <person name="Cox K."/>
            <person name="Korf I."/>
            <person name="Meyers B.C."/>
            <person name="Michelmore R.W."/>
        </authorList>
    </citation>
    <scope>NUCLEOTIDE SEQUENCE [LARGE SCALE GENOMIC DNA]</scope>
    <source>
        <strain evidence="12">cv. Salinas</strain>
        <tissue evidence="11">Seedlings</tissue>
    </source>
</reference>
<dbReference type="EMBL" id="NBSK02000001">
    <property type="protein sequence ID" value="KAJ0226320.1"/>
    <property type="molecule type" value="Genomic_DNA"/>
</dbReference>
<gene>
    <name evidence="11" type="ORF">LSAT_V11C100035860</name>
</gene>
<dbReference type="Gene3D" id="1.10.8.430">
    <property type="entry name" value="Helical domain of apoptotic protease-activating factors"/>
    <property type="match status" value="1"/>
</dbReference>
<evidence type="ECO:0000256" key="2">
    <source>
        <dbReference type="ARBA" id="ARBA00022614"/>
    </source>
</evidence>
<dbReference type="GO" id="GO:0051707">
    <property type="term" value="P:response to other organism"/>
    <property type="evidence" value="ECO:0007669"/>
    <property type="project" value="UniProtKB-ARBA"/>
</dbReference>
<dbReference type="OrthoDB" id="2973320at2759"/>
<dbReference type="SUPFAM" id="SSF52540">
    <property type="entry name" value="P-loop containing nucleoside triphosphate hydrolases"/>
    <property type="match status" value="1"/>
</dbReference>
<keyword evidence="6" id="KW-0067">ATP-binding</keyword>
<dbReference type="GO" id="GO:0005524">
    <property type="term" value="F:ATP binding"/>
    <property type="evidence" value="ECO:0007669"/>
    <property type="project" value="UniProtKB-KW"/>
</dbReference>
<dbReference type="Gene3D" id="3.80.10.10">
    <property type="entry name" value="Ribonuclease Inhibitor"/>
    <property type="match status" value="3"/>
</dbReference>
<dbReference type="Proteomes" id="UP000235145">
    <property type="component" value="Unassembled WGS sequence"/>
</dbReference>
<evidence type="ECO:0000259" key="9">
    <source>
        <dbReference type="Pfam" id="PF23559"/>
    </source>
</evidence>
<feature type="domain" description="R13L1/DRL21-like LRR repeat region" evidence="10">
    <location>
        <begin position="691"/>
        <end position="817"/>
    </location>
</feature>
<keyword evidence="2" id="KW-0433">Leucine-rich repeat</keyword>
<dbReference type="InterPro" id="IPR027417">
    <property type="entry name" value="P-loop_NTPase"/>
</dbReference>
<feature type="domain" description="Disease resistance N-terminal" evidence="8">
    <location>
        <begin position="5"/>
        <end position="97"/>
    </location>
</feature>
<protein>
    <submittedName>
        <fullName evidence="11">Uncharacterized protein</fullName>
    </submittedName>
</protein>
<dbReference type="GO" id="GO:0006952">
    <property type="term" value="P:defense response"/>
    <property type="evidence" value="ECO:0007669"/>
    <property type="project" value="UniProtKB-KW"/>
</dbReference>
<dbReference type="InterPro" id="IPR058922">
    <property type="entry name" value="WHD_DRP"/>
</dbReference>
<evidence type="ECO:0000259" key="8">
    <source>
        <dbReference type="Pfam" id="PF18052"/>
    </source>
</evidence>
<dbReference type="InterPro" id="IPR042197">
    <property type="entry name" value="Apaf_helical"/>
</dbReference>
<dbReference type="PRINTS" id="PR00364">
    <property type="entry name" value="DISEASERSIST"/>
</dbReference>
<keyword evidence="4" id="KW-0547">Nucleotide-binding</keyword>
<dbReference type="Pfam" id="PF25019">
    <property type="entry name" value="LRR_R13L1-DRL21"/>
    <property type="match status" value="1"/>
</dbReference>
<evidence type="ECO:0000259" key="10">
    <source>
        <dbReference type="Pfam" id="PF25019"/>
    </source>
</evidence>
<dbReference type="PANTHER" id="PTHR36766:SF70">
    <property type="entry name" value="DISEASE RESISTANCE PROTEIN RGA4"/>
    <property type="match status" value="1"/>
</dbReference>
<dbReference type="SUPFAM" id="SSF52047">
    <property type="entry name" value="RNI-like"/>
    <property type="match status" value="1"/>
</dbReference>
<evidence type="ECO:0000256" key="1">
    <source>
        <dbReference type="ARBA" id="ARBA00008894"/>
    </source>
</evidence>
<dbReference type="Pfam" id="PF18052">
    <property type="entry name" value="Rx_N"/>
    <property type="match status" value="1"/>
</dbReference>